<sequence>MYCTKIYCTSTVYVQTQLSFVAVVNHHS</sequence>
<proteinExistence type="predicted"/>
<organism evidence="1">
    <name type="scientific">Anguilla anguilla</name>
    <name type="common">European freshwater eel</name>
    <name type="synonym">Muraena anguilla</name>
    <dbReference type="NCBI Taxonomy" id="7936"/>
    <lineage>
        <taxon>Eukaryota</taxon>
        <taxon>Metazoa</taxon>
        <taxon>Chordata</taxon>
        <taxon>Craniata</taxon>
        <taxon>Vertebrata</taxon>
        <taxon>Euteleostomi</taxon>
        <taxon>Actinopterygii</taxon>
        <taxon>Neopterygii</taxon>
        <taxon>Teleostei</taxon>
        <taxon>Anguilliformes</taxon>
        <taxon>Anguillidae</taxon>
        <taxon>Anguilla</taxon>
    </lineage>
</organism>
<dbReference type="EMBL" id="GBXM01027638">
    <property type="protein sequence ID" value="JAH80939.1"/>
    <property type="molecule type" value="Transcribed_RNA"/>
</dbReference>
<name>A0A0E9VS51_ANGAN</name>
<evidence type="ECO:0000313" key="1">
    <source>
        <dbReference type="EMBL" id="JAH80939.1"/>
    </source>
</evidence>
<accession>A0A0E9VS51</accession>
<protein>
    <submittedName>
        <fullName evidence="1">Uncharacterized protein</fullName>
    </submittedName>
</protein>
<reference evidence="1" key="2">
    <citation type="journal article" date="2015" name="Fish Shellfish Immunol.">
        <title>Early steps in the European eel (Anguilla anguilla)-Vibrio vulnificus interaction in the gills: Role of the RtxA13 toxin.</title>
        <authorList>
            <person name="Callol A."/>
            <person name="Pajuelo D."/>
            <person name="Ebbesson L."/>
            <person name="Teles M."/>
            <person name="MacKenzie S."/>
            <person name="Amaro C."/>
        </authorList>
    </citation>
    <scope>NUCLEOTIDE SEQUENCE</scope>
</reference>
<reference evidence="1" key="1">
    <citation type="submission" date="2014-11" db="EMBL/GenBank/DDBJ databases">
        <authorList>
            <person name="Amaro Gonzalez C."/>
        </authorList>
    </citation>
    <scope>NUCLEOTIDE SEQUENCE</scope>
</reference>
<dbReference type="AlphaFoldDB" id="A0A0E9VS51"/>